<evidence type="ECO:0000256" key="1">
    <source>
        <dbReference type="ARBA" id="ARBA00001946"/>
    </source>
</evidence>
<evidence type="ECO:0000259" key="19">
    <source>
        <dbReference type="PROSITE" id="PS51194"/>
    </source>
</evidence>
<keyword evidence="10" id="KW-0067">ATP-binding</keyword>
<dbReference type="EMBL" id="RBCJ01000003">
    <property type="protein sequence ID" value="RKN80400.1"/>
    <property type="molecule type" value="Genomic_DNA"/>
</dbReference>
<protein>
    <recommendedName>
        <fullName evidence="16">DNA helicase RecQ</fullName>
        <ecNumber evidence="16">5.6.2.4</ecNumber>
    </recommendedName>
</protein>
<dbReference type="SMART" id="SM00487">
    <property type="entry name" value="DEXDc"/>
    <property type="match status" value="1"/>
</dbReference>
<keyword evidence="12" id="KW-0233">DNA recombination</keyword>
<dbReference type="GO" id="GO:0006281">
    <property type="term" value="P:DNA repair"/>
    <property type="evidence" value="ECO:0007669"/>
    <property type="project" value="UniProtKB-KW"/>
</dbReference>
<dbReference type="NCBIfam" id="TIGR00614">
    <property type="entry name" value="recQ_fam"/>
    <property type="match status" value="1"/>
</dbReference>
<accession>A0A3B0C4D0</accession>
<dbReference type="AlphaFoldDB" id="A0A3B0C4D0"/>
<dbReference type="NCBIfam" id="TIGR01389">
    <property type="entry name" value="recQ"/>
    <property type="match status" value="1"/>
</dbReference>
<dbReference type="InterPro" id="IPR044876">
    <property type="entry name" value="HRDC_dom_sf"/>
</dbReference>
<comment type="cofactor">
    <cofactor evidence="1">
        <name>Mg(2+)</name>
        <dbReference type="ChEBI" id="CHEBI:18420"/>
    </cofactor>
</comment>
<proteinExistence type="inferred from homology"/>
<dbReference type="InterPro" id="IPR006293">
    <property type="entry name" value="DNA_helicase_ATP-dep_RecQ_bac"/>
</dbReference>
<reference evidence="20 21" key="1">
    <citation type="submission" date="2018-10" db="EMBL/GenBank/DDBJ databases">
        <title>Ulvibacterium marinum gen. nov., sp. nov., a novel marine bacterium of the family Flavobacteriaceae, isolated from a culture of the green alga Ulva prolifera.</title>
        <authorList>
            <person name="Zhang Z."/>
        </authorList>
    </citation>
    <scope>NUCLEOTIDE SEQUENCE [LARGE SCALE GENOMIC DNA]</scope>
    <source>
        <strain evidence="20 21">CCMM003</strain>
    </source>
</reference>
<dbReference type="FunFam" id="3.40.50.300:FF:001051">
    <property type="entry name" value="ATP-dependent DNA helicase RecQ"/>
    <property type="match status" value="1"/>
</dbReference>
<dbReference type="InterPro" id="IPR032284">
    <property type="entry name" value="RecQ_Zn-bd"/>
</dbReference>
<evidence type="ECO:0000256" key="7">
    <source>
        <dbReference type="ARBA" id="ARBA00022801"/>
    </source>
</evidence>
<evidence type="ECO:0000256" key="8">
    <source>
        <dbReference type="ARBA" id="ARBA00022806"/>
    </source>
</evidence>
<dbReference type="GO" id="GO:0043138">
    <property type="term" value="F:3'-5' DNA helicase activity"/>
    <property type="evidence" value="ECO:0007669"/>
    <property type="project" value="UniProtKB-EC"/>
</dbReference>
<evidence type="ECO:0000313" key="20">
    <source>
        <dbReference type="EMBL" id="RKN80400.1"/>
    </source>
</evidence>
<evidence type="ECO:0000256" key="16">
    <source>
        <dbReference type="NCBIfam" id="TIGR01389"/>
    </source>
</evidence>
<dbReference type="InterPro" id="IPR004589">
    <property type="entry name" value="DNA_helicase_ATP-dep_RecQ"/>
</dbReference>
<dbReference type="Pfam" id="PF00270">
    <property type="entry name" value="DEAD"/>
    <property type="match status" value="1"/>
</dbReference>
<feature type="domain" description="Helicase C-terminal" evidence="19">
    <location>
        <begin position="222"/>
        <end position="379"/>
    </location>
</feature>
<keyword evidence="9" id="KW-0862">Zinc</keyword>
<dbReference type="SUPFAM" id="SSF52540">
    <property type="entry name" value="P-loop containing nucleoside triphosphate hydrolases"/>
    <property type="match status" value="1"/>
</dbReference>
<evidence type="ECO:0000256" key="6">
    <source>
        <dbReference type="ARBA" id="ARBA00022763"/>
    </source>
</evidence>
<keyword evidence="4" id="KW-0479">Metal-binding</keyword>
<dbReference type="PROSITE" id="PS51192">
    <property type="entry name" value="HELICASE_ATP_BIND_1"/>
    <property type="match status" value="1"/>
</dbReference>
<dbReference type="SMART" id="SM00490">
    <property type="entry name" value="HELICc"/>
    <property type="match status" value="1"/>
</dbReference>
<evidence type="ECO:0000256" key="5">
    <source>
        <dbReference type="ARBA" id="ARBA00022741"/>
    </source>
</evidence>
<keyword evidence="21" id="KW-1185">Reference proteome</keyword>
<dbReference type="GO" id="GO:0005737">
    <property type="term" value="C:cytoplasm"/>
    <property type="evidence" value="ECO:0007669"/>
    <property type="project" value="TreeGrafter"/>
</dbReference>
<keyword evidence="14" id="KW-0413">Isomerase</keyword>
<dbReference type="Proteomes" id="UP000276603">
    <property type="component" value="Unassembled WGS sequence"/>
</dbReference>
<evidence type="ECO:0000256" key="12">
    <source>
        <dbReference type="ARBA" id="ARBA00023172"/>
    </source>
</evidence>
<dbReference type="Pfam" id="PF00271">
    <property type="entry name" value="Helicase_C"/>
    <property type="match status" value="1"/>
</dbReference>
<dbReference type="GO" id="GO:0016787">
    <property type="term" value="F:hydrolase activity"/>
    <property type="evidence" value="ECO:0007669"/>
    <property type="project" value="UniProtKB-KW"/>
</dbReference>
<gene>
    <name evidence="20" type="primary">recQ</name>
    <name evidence="20" type="ORF">D7Z94_17855</name>
</gene>
<evidence type="ECO:0000256" key="14">
    <source>
        <dbReference type="ARBA" id="ARBA00023235"/>
    </source>
</evidence>
<dbReference type="InterPro" id="IPR036390">
    <property type="entry name" value="WH_DNA-bd_sf"/>
</dbReference>
<dbReference type="PANTHER" id="PTHR13710:SF105">
    <property type="entry name" value="ATP-DEPENDENT DNA HELICASE Q1"/>
    <property type="match status" value="1"/>
</dbReference>
<dbReference type="InterPro" id="IPR001650">
    <property type="entry name" value="Helicase_C-like"/>
</dbReference>
<dbReference type="InterPro" id="IPR018982">
    <property type="entry name" value="RQC_domain"/>
</dbReference>
<dbReference type="GO" id="GO:0046872">
    <property type="term" value="F:metal ion binding"/>
    <property type="evidence" value="ECO:0007669"/>
    <property type="project" value="UniProtKB-KW"/>
</dbReference>
<keyword evidence="6" id="KW-0227">DNA damage</keyword>
<dbReference type="InterPro" id="IPR036388">
    <property type="entry name" value="WH-like_DNA-bd_sf"/>
</dbReference>
<dbReference type="PROSITE" id="PS51194">
    <property type="entry name" value="HELICASE_CTER"/>
    <property type="match status" value="1"/>
</dbReference>
<dbReference type="Gene3D" id="1.10.10.10">
    <property type="entry name" value="Winged helix-like DNA-binding domain superfamily/Winged helix DNA-binding domain"/>
    <property type="match status" value="1"/>
</dbReference>
<dbReference type="CDD" id="cd17920">
    <property type="entry name" value="DEXHc_RecQ"/>
    <property type="match status" value="1"/>
</dbReference>
<dbReference type="SUPFAM" id="SSF47819">
    <property type="entry name" value="HRDC-like"/>
    <property type="match status" value="1"/>
</dbReference>
<evidence type="ECO:0000256" key="15">
    <source>
        <dbReference type="ARBA" id="ARBA00034617"/>
    </source>
</evidence>
<keyword evidence="13" id="KW-0234">DNA repair</keyword>
<dbReference type="Gene3D" id="1.10.150.80">
    <property type="entry name" value="HRDC domain"/>
    <property type="match status" value="1"/>
</dbReference>
<comment type="similarity">
    <text evidence="3">Belongs to the helicase family. RecQ subfamily.</text>
</comment>
<dbReference type="InterPro" id="IPR027417">
    <property type="entry name" value="P-loop_NTPase"/>
</dbReference>
<dbReference type="GO" id="GO:0006260">
    <property type="term" value="P:DNA replication"/>
    <property type="evidence" value="ECO:0007669"/>
    <property type="project" value="InterPro"/>
</dbReference>
<dbReference type="Gene3D" id="1.10.10.1390">
    <property type="entry name" value="ATP-dependent DNA helicase RecQ"/>
    <property type="match status" value="1"/>
</dbReference>
<evidence type="ECO:0000256" key="13">
    <source>
        <dbReference type="ARBA" id="ARBA00023204"/>
    </source>
</evidence>
<evidence type="ECO:0000313" key="21">
    <source>
        <dbReference type="Proteomes" id="UP000276603"/>
    </source>
</evidence>
<dbReference type="InterPro" id="IPR002121">
    <property type="entry name" value="HRDC_dom"/>
</dbReference>
<dbReference type="SMART" id="SM00341">
    <property type="entry name" value="HRDC"/>
    <property type="match status" value="1"/>
</dbReference>
<dbReference type="Pfam" id="PF09382">
    <property type="entry name" value="RQC"/>
    <property type="match status" value="1"/>
</dbReference>
<dbReference type="PROSITE" id="PS50967">
    <property type="entry name" value="HRDC"/>
    <property type="match status" value="1"/>
</dbReference>
<keyword evidence="8 20" id="KW-0347">Helicase</keyword>
<feature type="domain" description="HRDC" evidence="17">
    <location>
        <begin position="535"/>
        <end position="615"/>
    </location>
</feature>
<dbReference type="GO" id="GO:0009378">
    <property type="term" value="F:four-way junction helicase activity"/>
    <property type="evidence" value="ECO:0007669"/>
    <property type="project" value="TreeGrafter"/>
</dbReference>
<dbReference type="PANTHER" id="PTHR13710">
    <property type="entry name" value="DNA HELICASE RECQ FAMILY MEMBER"/>
    <property type="match status" value="1"/>
</dbReference>
<dbReference type="GO" id="GO:0043590">
    <property type="term" value="C:bacterial nucleoid"/>
    <property type="evidence" value="ECO:0007669"/>
    <property type="project" value="TreeGrafter"/>
</dbReference>
<dbReference type="GO" id="GO:0006310">
    <property type="term" value="P:DNA recombination"/>
    <property type="evidence" value="ECO:0007669"/>
    <property type="project" value="UniProtKB-UniRule"/>
</dbReference>
<evidence type="ECO:0000259" key="17">
    <source>
        <dbReference type="PROSITE" id="PS50967"/>
    </source>
</evidence>
<dbReference type="GO" id="GO:0005524">
    <property type="term" value="F:ATP binding"/>
    <property type="evidence" value="ECO:0007669"/>
    <property type="project" value="UniProtKB-KW"/>
</dbReference>
<dbReference type="SUPFAM" id="SSF46785">
    <property type="entry name" value="Winged helix' DNA-binding domain"/>
    <property type="match status" value="1"/>
</dbReference>
<dbReference type="GO" id="GO:0009432">
    <property type="term" value="P:SOS response"/>
    <property type="evidence" value="ECO:0007669"/>
    <property type="project" value="UniProtKB-UniRule"/>
</dbReference>
<evidence type="ECO:0000256" key="2">
    <source>
        <dbReference type="ARBA" id="ARBA00001947"/>
    </source>
</evidence>
<comment type="caution">
    <text evidence="20">The sequence shown here is derived from an EMBL/GenBank/DDBJ whole genome shotgun (WGS) entry which is preliminary data.</text>
</comment>
<keyword evidence="11" id="KW-0238">DNA-binding</keyword>
<dbReference type="GO" id="GO:0030894">
    <property type="term" value="C:replisome"/>
    <property type="evidence" value="ECO:0007669"/>
    <property type="project" value="TreeGrafter"/>
</dbReference>
<dbReference type="Pfam" id="PF16124">
    <property type="entry name" value="RecQ_Zn_bind"/>
    <property type="match status" value="1"/>
</dbReference>
<dbReference type="Pfam" id="PF00570">
    <property type="entry name" value="HRDC"/>
    <property type="match status" value="1"/>
</dbReference>
<dbReference type="InterPro" id="IPR011545">
    <property type="entry name" value="DEAD/DEAH_box_helicase_dom"/>
</dbReference>
<feature type="domain" description="Helicase ATP-binding" evidence="18">
    <location>
        <begin position="29"/>
        <end position="201"/>
    </location>
</feature>
<comment type="catalytic activity">
    <reaction evidence="15">
        <text>Couples ATP hydrolysis with the unwinding of duplex DNA by translocating in the 3'-5' direction.</text>
        <dbReference type="EC" id="5.6.2.4"/>
    </reaction>
</comment>
<keyword evidence="7 20" id="KW-0378">Hydrolase</keyword>
<evidence type="ECO:0000256" key="4">
    <source>
        <dbReference type="ARBA" id="ARBA00022723"/>
    </source>
</evidence>
<dbReference type="InterPro" id="IPR014001">
    <property type="entry name" value="Helicase_ATP-bd"/>
</dbReference>
<dbReference type="CDD" id="cd18794">
    <property type="entry name" value="SF2_C_RecQ"/>
    <property type="match status" value="1"/>
</dbReference>
<dbReference type="FunFam" id="3.40.50.300:FF:000156">
    <property type="entry name" value="ATP-dependent DNA helicase recQ"/>
    <property type="match status" value="1"/>
</dbReference>
<keyword evidence="5" id="KW-0547">Nucleotide-binding</keyword>
<organism evidence="20 21">
    <name type="scientific">Ulvibacterium marinum</name>
    <dbReference type="NCBI Taxonomy" id="2419782"/>
    <lineage>
        <taxon>Bacteria</taxon>
        <taxon>Pseudomonadati</taxon>
        <taxon>Bacteroidota</taxon>
        <taxon>Flavobacteriia</taxon>
        <taxon>Flavobacteriales</taxon>
        <taxon>Flavobacteriaceae</taxon>
        <taxon>Ulvibacterium</taxon>
    </lineage>
</organism>
<dbReference type="InterPro" id="IPR048671">
    <property type="entry name" value="RecQ-1-like_HTH"/>
</dbReference>
<evidence type="ECO:0000256" key="10">
    <source>
        <dbReference type="ARBA" id="ARBA00022840"/>
    </source>
</evidence>
<evidence type="ECO:0000256" key="9">
    <source>
        <dbReference type="ARBA" id="ARBA00022833"/>
    </source>
</evidence>
<dbReference type="Pfam" id="PF21220">
    <property type="entry name" value="RecQ-1-like_HTH"/>
    <property type="match status" value="1"/>
</dbReference>
<comment type="cofactor">
    <cofactor evidence="2">
        <name>Zn(2+)</name>
        <dbReference type="ChEBI" id="CHEBI:29105"/>
    </cofactor>
</comment>
<evidence type="ECO:0000256" key="3">
    <source>
        <dbReference type="ARBA" id="ARBA00005446"/>
    </source>
</evidence>
<dbReference type="EC" id="5.6.2.4" evidence="16"/>
<dbReference type="InterPro" id="IPR010997">
    <property type="entry name" value="HRDC-like_sf"/>
</dbReference>
<evidence type="ECO:0000256" key="11">
    <source>
        <dbReference type="ARBA" id="ARBA00023125"/>
    </source>
</evidence>
<dbReference type="SMART" id="SM00956">
    <property type="entry name" value="RQC"/>
    <property type="match status" value="1"/>
</dbReference>
<sequence length="732" mass="81841">MVSNGLDLHASLKKYFGFSQFKGLQEEVIKNIIQGNNTFVIMPTGGGKSLCYQLPALMQEGTAIVVSPLIALMKNQVDALRGVSSNNGVAHVLNSSLTKNEVKQVKLDITEGVTKLLYVAPESLTKDEYVDFLQSVKISFVAVDEAHCISEWGHDFRPEYRNLKTIVNRLGDAIPMIGLTATATPKVQEDIIKNLGIMDAKVFKASFNRPNLFYEVRPKTENVDADIIRFVKQNTGKSGIIYCLSRKRVEELAQVLQVNGISAVPYHAGFDAKTRSKYQDMFLMEDVDVVVATIAFGMGIDKPDVRFVIHHDIPKSIESYYQETGRAGRDGGEGHCLAFYSYKDIEKLEKFMSGKPVAEQEIGNALLQEVVAYAETSMSRRKFMLHYFGEAFDEIHGEGADMDDNTRNPKEKQEAKEDVIKLLKAVQGTNEKFKSKEIVNTLRGKVNALISSHKTDEKPVFGIGSDKDKNHWMALIRQVLVAGLLKKEIEQYGILHVTQKGKDFLKAPTSFMMTKDHVYNKATDDAIVSAASKGGIADEKLLKQLKALRKSQAGKLGVPPFVVFQDPSLQDMALKYPISMEELLNIHGVGEGKAKKYGKPFIEMIAAYVAENDVVRPDDLVVKSTGANSGLKLYIIQNVDRKLPLSDIASAKGLEIPDLIKEMEQIVFSGTKLNLGYWIDEILDEDQQEEIHDYFLEAETDNIDDAMEEFDGDYEDDELRLYRLKFISEVAN</sequence>
<dbReference type="Gene3D" id="3.40.50.300">
    <property type="entry name" value="P-loop containing nucleotide triphosphate hydrolases"/>
    <property type="match status" value="2"/>
</dbReference>
<name>A0A3B0C4D0_9FLAO</name>
<dbReference type="GO" id="GO:0003677">
    <property type="term" value="F:DNA binding"/>
    <property type="evidence" value="ECO:0007669"/>
    <property type="project" value="UniProtKB-KW"/>
</dbReference>
<dbReference type="OrthoDB" id="9763310at2"/>
<evidence type="ECO:0000259" key="18">
    <source>
        <dbReference type="PROSITE" id="PS51192"/>
    </source>
</evidence>